<evidence type="ECO:0000256" key="1">
    <source>
        <dbReference type="SAM" id="MobiDB-lite"/>
    </source>
</evidence>
<feature type="chain" id="PRO_5040269736" description="Extracellular membrane protein CFEM domain-containing protein" evidence="2">
    <location>
        <begin position="20"/>
        <end position="100"/>
    </location>
</feature>
<feature type="signal peptide" evidence="2">
    <location>
        <begin position="1"/>
        <end position="19"/>
    </location>
</feature>
<dbReference type="Proteomes" id="UP000696280">
    <property type="component" value="Unassembled WGS sequence"/>
</dbReference>
<name>A0A9N9KRP2_9HELO</name>
<dbReference type="EMBL" id="CAJVRL010000045">
    <property type="protein sequence ID" value="CAG8952271.1"/>
    <property type="molecule type" value="Genomic_DNA"/>
</dbReference>
<evidence type="ECO:0008006" key="5">
    <source>
        <dbReference type="Google" id="ProtNLM"/>
    </source>
</evidence>
<dbReference type="AlphaFoldDB" id="A0A9N9KRP2"/>
<proteinExistence type="predicted"/>
<protein>
    <recommendedName>
        <fullName evidence="5">Extracellular membrane protein CFEM domain-containing protein</fullName>
    </recommendedName>
</protein>
<feature type="compositionally biased region" description="Polar residues" evidence="1">
    <location>
        <begin position="81"/>
        <end position="90"/>
    </location>
</feature>
<keyword evidence="4" id="KW-1185">Reference proteome</keyword>
<sequence>MKFTTILLTTLSLATLGLASPRPQTEIPGLKPPKDREPCDLPSCDGRCGTDGVLKAACDFFGGTICVCNREGDPGFGKGKANQTEANNGTKVAASPVTLL</sequence>
<gene>
    <name evidence="3" type="ORF">HYFRA_00001011</name>
</gene>
<accession>A0A9N9KRP2</accession>
<evidence type="ECO:0000313" key="3">
    <source>
        <dbReference type="EMBL" id="CAG8952271.1"/>
    </source>
</evidence>
<evidence type="ECO:0000256" key="2">
    <source>
        <dbReference type="SAM" id="SignalP"/>
    </source>
</evidence>
<organism evidence="3 4">
    <name type="scientific">Hymenoscyphus fraxineus</name>
    <dbReference type="NCBI Taxonomy" id="746836"/>
    <lineage>
        <taxon>Eukaryota</taxon>
        <taxon>Fungi</taxon>
        <taxon>Dikarya</taxon>
        <taxon>Ascomycota</taxon>
        <taxon>Pezizomycotina</taxon>
        <taxon>Leotiomycetes</taxon>
        <taxon>Helotiales</taxon>
        <taxon>Helotiaceae</taxon>
        <taxon>Hymenoscyphus</taxon>
    </lineage>
</organism>
<comment type="caution">
    <text evidence="3">The sequence shown here is derived from an EMBL/GenBank/DDBJ whole genome shotgun (WGS) entry which is preliminary data.</text>
</comment>
<reference evidence="3" key="1">
    <citation type="submission" date="2021-07" db="EMBL/GenBank/DDBJ databases">
        <authorList>
            <person name="Durling M."/>
        </authorList>
    </citation>
    <scope>NUCLEOTIDE SEQUENCE</scope>
</reference>
<feature type="region of interest" description="Disordered" evidence="1">
    <location>
        <begin position="78"/>
        <end position="100"/>
    </location>
</feature>
<evidence type="ECO:0000313" key="4">
    <source>
        <dbReference type="Proteomes" id="UP000696280"/>
    </source>
</evidence>
<keyword evidence="2" id="KW-0732">Signal</keyword>